<comment type="caution">
    <text evidence="2">The sequence shown here is derived from an EMBL/GenBank/DDBJ whole genome shotgun (WGS) entry which is preliminary data.</text>
</comment>
<dbReference type="EMBL" id="JAJFAZ020000008">
    <property type="protein sequence ID" value="KAI5315392.1"/>
    <property type="molecule type" value="Genomic_DNA"/>
</dbReference>
<accession>A0AAD4V105</accession>
<feature type="region of interest" description="Disordered" evidence="1">
    <location>
        <begin position="104"/>
        <end position="123"/>
    </location>
</feature>
<dbReference type="PANTHER" id="PTHR36031:SF1">
    <property type="entry name" value="F21O3.15 PROTEIN"/>
    <property type="match status" value="1"/>
</dbReference>
<dbReference type="Proteomes" id="UP001054821">
    <property type="component" value="Chromosome 8"/>
</dbReference>
<name>A0AAD4V105_PRUDU</name>
<evidence type="ECO:0000256" key="1">
    <source>
        <dbReference type="SAM" id="MobiDB-lite"/>
    </source>
</evidence>
<sequence length="197" mass="22604">MLTLAKRLKNSPSCFQSAVNQIWWVRTESGPSRRPRRHKSPALAMRKSEEKSEWWVVNVEIHEIGDHVPPHERFVIPRDNIRNKRRKQLREQFMRRTRLVLNETPPFHTMNNKPPPSATSSLRTTGKFDLDDALNSGGNPSAYQKIRSNHTDGAMAEVATPRDVVGSEITASPPTHFLQEPERPVQNQYSRSAIFGF</sequence>
<gene>
    <name evidence="2" type="ORF">L3X38_044568</name>
</gene>
<evidence type="ECO:0000313" key="3">
    <source>
        <dbReference type="Proteomes" id="UP001054821"/>
    </source>
</evidence>
<reference evidence="2 3" key="1">
    <citation type="journal article" date="2022" name="G3 (Bethesda)">
        <title>Whole-genome sequence and methylome profiling of the almond [Prunus dulcis (Mill.) D.A. Webb] cultivar 'Nonpareil'.</title>
        <authorList>
            <person name="D'Amico-Willman K.M."/>
            <person name="Ouma W.Z."/>
            <person name="Meulia T."/>
            <person name="Sideli G.M."/>
            <person name="Gradziel T.M."/>
            <person name="Fresnedo-Ramirez J."/>
        </authorList>
    </citation>
    <scope>NUCLEOTIDE SEQUENCE [LARGE SCALE GENOMIC DNA]</scope>
    <source>
        <strain evidence="2">Clone GOH B32 T37-40</strain>
    </source>
</reference>
<keyword evidence="3" id="KW-1185">Reference proteome</keyword>
<protein>
    <submittedName>
        <fullName evidence="2">Uncharacterized protein</fullName>
    </submittedName>
</protein>
<dbReference type="AlphaFoldDB" id="A0AAD4V105"/>
<proteinExistence type="predicted"/>
<dbReference type="PANTHER" id="PTHR36031">
    <property type="entry name" value="F21O3.15 PROTEIN"/>
    <property type="match status" value="1"/>
</dbReference>
<evidence type="ECO:0000313" key="2">
    <source>
        <dbReference type="EMBL" id="KAI5315392.1"/>
    </source>
</evidence>
<organism evidence="2 3">
    <name type="scientific">Prunus dulcis</name>
    <name type="common">Almond</name>
    <name type="synonym">Amygdalus dulcis</name>
    <dbReference type="NCBI Taxonomy" id="3755"/>
    <lineage>
        <taxon>Eukaryota</taxon>
        <taxon>Viridiplantae</taxon>
        <taxon>Streptophyta</taxon>
        <taxon>Embryophyta</taxon>
        <taxon>Tracheophyta</taxon>
        <taxon>Spermatophyta</taxon>
        <taxon>Magnoliopsida</taxon>
        <taxon>eudicotyledons</taxon>
        <taxon>Gunneridae</taxon>
        <taxon>Pentapetalae</taxon>
        <taxon>rosids</taxon>
        <taxon>fabids</taxon>
        <taxon>Rosales</taxon>
        <taxon>Rosaceae</taxon>
        <taxon>Amygdaloideae</taxon>
        <taxon>Amygdaleae</taxon>
        <taxon>Prunus</taxon>
    </lineage>
</organism>